<dbReference type="InterPro" id="IPR038563">
    <property type="entry name" value="Endonuclease_7_sf"/>
</dbReference>
<accession>A0A941F8Z0</accession>
<protein>
    <recommendedName>
        <fullName evidence="3">Recombination endonuclease VII</fullName>
    </recommendedName>
</protein>
<dbReference type="InterPro" id="IPR004211">
    <property type="entry name" value="Endonuclease_7"/>
</dbReference>
<evidence type="ECO:0008006" key="3">
    <source>
        <dbReference type="Google" id="ProtNLM"/>
    </source>
</evidence>
<evidence type="ECO:0000313" key="1">
    <source>
        <dbReference type="EMBL" id="MBR8638664.1"/>
    </source>
</evidence>
<dbReference type="AlphaFoldDB" id="A0A941F8Z0"/>
<sequence>MRPPRTNCTQCGIKLTAENAYLRSGTPTFRAHCRACHALGRRRRHDAREEARRAALGFSETMECSICGATETVTRSGRVRRPTVDHCHATGVIRGILCSRCNAGLGMFGDSPERLRAAAAYLERFRGAAASGGHAHAATAKSSQ</sequence>
<dbReference type="Proteomes" id="UP000682308">
    <property type="component" value="Unassembled WGS sequence"/>
</dbReference>
<keyword evidence="2" id="KW-1185">Reference proteome</keyword>
<gene>
    <name evidence="1" type="ORF">KEF29_03460</name>
</gene>
<organism evidence="1 2">
    <name type="scientific">Streptomyces tuirus</name>
    <dbReference type="NCBI Taxonomy" id="68278"/>
    <lineage>
        <taxon>Bacteria</taxon>
        <taxon>Bacillati</taxon>
        <taxon>Actinomycetota</taxon>
        <taxon>Actinomycetes</taxon>
        <taxon>Kitasatosporales</taxon>
        <taxon>Streptomycetaceae</taxon>
        <taxon>Streptomyces</taxon>
    </lineage>
</organism>
<name>A0A941F8Z0_9ACTN</name>
<dbReference type="SUPFAM" id="SSF54060">
    <property type="entry name" value="His-Me finger endonucleases"/>
    <property type="match status" value="1"/>
</dbReference>
<dbReference type="EMBL" id="JAGTPG010000001">
    <property type="protein sequence ID" value="MBR8638664.1"/>
    <property type="molecule type" value="Genomic_DNA"/>
</dbReference>
<dbReference type="InterPro" id="IPR044925">
    <property type="entry name" value="His-Me_finger_sf"/>
</dbReference>
<evidence type="ECO:0000313" key="2">
    <source>
        <dbReference type="Proteomes" id="UP000682308"/>
    </source>
</evidence>
<dbReference type="Pfam" id="PF02945">
    <property type="entry name" value="Endonuclease_7"/>
    <property type="match status" value="1"/>
</dbReference>
<proteinExistence type="predicted"/>
<reference evidence="1 2" key="1">
    <citation type="submission" date="2021-04" db="EMBL/GenBank/DDBJ databases">
        <title>Characterization of the biosynthetic gene cluster of new lipopeptides with antitumor activity in the genome of the marine Streptomyces PHM034.</title>
        <authorList>
            <person name="Ceniceros A."/>
            <person name="Canedo L."/>
            <person name="Mendez C."/>
            <person name="Olano C."/>
            <person name="Schleissner C."/>
            <person name="Cuevas C."/>
            <person name="De La Calle F."/>
            <person name="Salas J.A."/>
        </authorList>
    </citation>
    <scope>NUCLEOTIDE SEQUENCE [LARGE SCALE GENOMIC DNA]</scope>
    <source>
        <strain evidence="1 2">PHM034</strain>
    </source>
</reference>
<dbReference type="Gene3D" id="3.40.1800.10">
    <property type="entry name" value="His-Me finger endonucleases"/>
    <property type="match status" value="1"/>
</dbReference>
<comment type="caution">
    <text evidence="1">The sequence shown here is derived from an EMBL/GenBank/DDBJ whole genome shotgun (WGS) entry which is preliminary data.</text>
</comment>